<evidence type="ECO:0000256" key="7">
    <source>
        <dbReference type="SAM" id="Phobius"/>
    </source>
</evidence>
<keyword evidence="2 7" id="KW-0812">Transmembrane</keyword>
<name>A0AAN6XP70_9PEZI</name>
<dbReference type="Proteomes" id="UP001303160">
    <property type="component" value="Unassembled WGS sequence"/>
</dbReference>
<comment type="caution">
    <text evidence="9">The sequence shown here is derived from an EMBL/GenBank/DDBJ whole genome shotgun (WGS) entry which is preliminary data.</text>
</comment>
<feature type="region of interest" description="Disordered" evidence="6">
    <location>
        <begin position="280"/>
        <end position="299"/>
    </location>
</feature>
<dbReference type="PANTHER" id="PTHR33048:SF123">
    <property type="entry name" value="INTEGRAL MEMBRANE PROTEIN"/>
    <property type="match status" value="1"/>
</dbReference>
<comment type="similarity">
    <text evidence="5">Belongs to the SAT4 family.</text>
</comment>
<dbReference type="InterPro" id="IPR049326">
    <property type="entry name" value="Rhodopsin_dom_fungi"/>
</dbReference>
<dbReference type="AlphaFoldDB" id="A0AAN6XP70"/>
<evidence type="ECO:0000313" key="10">
    <source>
        <dbReference type="Proteomes" id="UP001303160"/>
    </source>
</evidence>
<evidence type="ECO:0000256" key="4">
    <source>
        <dbReference type="ARBA" id="ARBA00023136"/>
    </source>
</evidence>
<sequence>MSRADESRAGTTAAAIIVSPAIALVAMALRIYTRRVLVGVRFVEDYCIVFAMVFSITMSVFMGIVVVYGFGRHIETISASDLVQQGKFSLGGAVFYIMTHLALKLSILLQYVRISVMSFEKWLCYAIIVVLIGQSFAFVGTHLGLCRPFHALWTPNVPGAVCLDRTKVIHMQLGMTIAMDFLVLLAPLFILRHLRLPWTNRLCILIVLSFGGMACIISIVRLSSVLENASSTDSTYDKVGSAIYGAIEVNLGIFCACIVTLKPLFNRFAPFMSQRLGLSDRDSDSSVGQGSPNGDNANVRRWPTFRRFAYVMASDNTNSKSTTISSGEMSNSMSEEKPSVALG</sequence>
<feature type="transmembrane region" description="Helical" evidence="7">
    <location>
        <begin position="45"/>
        <end position="70"/>
    </location>
</feature>
<gene>
    <name evidence="9" type="ORF">QBC40DRAFT_347906</name>
</gene>
<evidence type="ECO:0000256" key="3">
    <source>
        <dbReference type="ARBA" id="ARBA00022989"/>
    </source>
</evidence>
<dbReference type="InterPro" id="IPR052337">
    <property type="entry name" value="SAT4-like"/>
</dbReference>
<evidence type="ECO:0000313" key="9">
    <source>
        <dbReference type="EMBL" id="KAK4201357.1"/>
    </source>
</evidence>
<proteinExistence type="inferred from homology"/>
<evidence type="ECO:0000256" key="5">
    <source>
        <dbReference type="ARBA" id="ARBA00038359"/>
    </source>
</evidence>
<evidence type="ECO:0000259" key="8">
    <source>
        <dbReference type="Pfam" id="PF20684"/>
    </source>
</evidence>
<feature type="compositionally biased region" description="Polar residues" evidence="6">
    <location>
        <begin position="287"/>
        <end position="296"/>
    </location>
</feature>
<evidence type="ECO:0000256" key="1">
    <source>
        <dbReference type="ARBA" id="ARBA00004141"/>
    </source>
</evidence>
<dbReference type="GO" id="GO:0016020">
    <property type="term" value="C:membrane"/>
    <property type="evidence" value="ECO:0007669"/>
    <property type="project" value="UniProtKB-SubCell"/>
</dbReference>
<feature type="transmembrane region" description="Helical" evidence="7">
    <location>
        <begin position="12"/>
        <end position="33"/>
    </location>
</feature>
<reference evidence="9" key="2">
    <citation type="submission" date="2023-05" db="EMBL/GenBank/DDBJ databases">
        <authorList>
            <consortium name="Lawrence Berkeley National Laboratory"/>
            <person name="Steindorff A."/>
            <person name="Hensen N."/>
            <person name="Bonometti L."/>
            <person name="Westerberg I."/>
            <person name="Brannstrom I.O."/>
            <person name="Guillou S."/>
            <person name="Cros-Aarteil S."/>
            <person name="Calhoun S."/>
            <person name="Haridas S."/>
            <person name="Kuo A."/>
            <person name="Mondo S."/>
            <person name="Pangilinan J."/>
            <person name="Riley R."/>
            <person name="Labutti K."/>
            <person name="Andreopoulos B."/>
            <person name="Lipzen A."/>
            <person name="Chen C."/>
            <person name="Yanf M."/>
            <person name="Daum C."/>
            <person name="Ng V."/>
            <person name="Clum A."/>
            <person name="Ohm R."/>
            <person name="Martin F."/>
            <person name="Silar P."/>
            <person name="Natvig D."/>
            <person name="Lalanne C."/>
            <person name="Gautier V."/>
            <person name="Ament-Velasquez S.L."/>
            <person name="Kruys A."/>
            <person name="Hutchinson M.I."/>
            <person name="Powell A.J."/>
            <person name="Barry K."/>
            <person name="Miller A.N."/>
            <person name="Grigoriev I.V."/>
            <person name="Debuchy R."/>
            <person name="Gladieux P."/>
            <person name="Thoren M.H."/>
            <person name="Johannesson H."/>
        </authorList>
    </citation>
    <scope>NUCLEOTIDE SEQUENCE</scope>
    <source>
        <strain evidence="9">CBS 315.58</strain>
    </source>
</reference>
<feature type="domain" description="Rhodopsin" evidence="8">
    <location>
        <begin position="29"/>
        <end position="267"/>
    </location>
</feature>
<accession>A0AAN6XP70</accession>
<keyword evidence="10" id="KW-1185">Reference proteome</keyword>
<feature type="transmembrane region" description="Helical" evidence="7">
    <location>
        <begin position="202"/>
        <end position="222"/>
    </location>
</feature>
<reference evidence="9" key="1">
    <citation type="journal article" date="2023" name="Mol. Phylogenet. Evol.">
        <title>Genome-scale phylogeny and comparative genomics of the fungal order Sordariales.</title>
        <authorList>
            <person name="Hensen N."/>
            <person name="Bonometti L."/>
            <person name="Westerberg I."/>
            <person name="Brannstrom I.O."/>
            <person name="Guillou S."/>
            <person name="Cros-Aarteil S."/>
            <person name="Calhoun S."/>
            <person name="Haridas S."/>
            <person name="Kuo A."/>
            <person name="Mondo S."/>
            <person name="Pangilinan J."/>
            <person name="Riley R."/>
            <person name="LaButti K."/>
            <person name="Andreopoulos B."/>
            <person name="Lipzen A."/>
            <person name="Chen C."/>
            <person name="Yan M."/>
            <person name="Daum C."/>
            <person name="Ng V."/>
            <person name="Clum A."/>
            <person name="Steindorff A."/>
            <person name="Ohm R.A."/>
            <person name="Martin F."/>
            <person name="Silar P."/>
            <person name="Natvig D.O."/>
            <person name="Lalanne C."/>
            <person name="Gautier V."/>
            <person name="Ament-Velasquez S.L."/>
            <person name="Kruys A."/>
            <person name="Hutchinson M.I."/>
            <person name="Powell A.J."/>
            <person name="Barry K."/>
            <person name="Miller A.N."/>
            <person name="Grigoriev I.V."/>
            <person name="Debuchy R."/>
            <person name="Gladieux P."/>
            <person name="Hiltunen Thoren M."/>
            <person name="Johannesson H."/>
        </authorList>
    </citation>
    <scope>NUCLEOTIDE SEQUENCE</scope>
    <source>
        <strain evidence="9">CBS 315.58</strain>
    </source>
</reference>
<feature type="region of interest" description="Disordered" evidence="6">
    <location>
        <begin position="317"/>
        <end position="343"/>
    </location>
</feature>
<comment type="subcellular location">
    <subcellularLocation>
        <location evidence="1">Membrane</location>
        <topology evidence="1">Multi-pass membrane protein</topology>
    </subcellularLocation>
</comment>
<organism evidence="9 10">
    <name type="scientific">Triangularia verruculosa</name>
    <dbReference type="NCBI Taxonomy" id="2587418"/>
    <lineage>
        <taxon>Eukaryota</taxon>
        <taxon>Fungi</taxon>
        <taxon>Dikarya</taxon>
        <taxon>Ascomycota</taxon>
        <taxon>Pezizomycotina</taxon>
        <taxon>Sordariomycetes</taxon>
        <taxon>Sordariomycetidae</taxon>
        <taxon>Sordariales</taxon>
        <taxon>Podosporaceae</taxon>
        <taxon>Triangularia</taxon>
    </lineage>
</organism>
<feature type="compositionally biased region" description="Basic and acidic residues" evidence="6">
    <location>
        <begin position="334"/>
        <end position="343"/>
    </location>
</feature>
<evidence type="ECO:0000256" key="2">
    <source>
        <dbReference type="ARBA" id="ARBA00022692"/>
    </source>
</evidence>
<evidence type="ECO:0000256" key="6">
    <source>
        <dbReference type="SAM" id="MobiDB-lite"/>
    </source>
</evidence>
<keyword evidence="3 7" id="KW-1133">Transmembrane helix</keyword>
<feature type="transmembrane region" description="Helical" evidence="7">
    <location>
        <begin position="169"/>
        <end position="190"/>
    </location>
</feature>
<dbReference type="Pfam" id="PF20684">
    <property type="entry name" value="Fung_rhodopsin"/>
    <property type="match status" value="1"/>
</dbReference>
<feature type="transmembrane region" description="Helical" evidence="7">
    <location>
        <begin position="242"/>
        <end position="265"/>
    </location>
</feature>
<feature type="transmembrane region" description="Helical" evidence="7">
    <location>
        <begin position="123"/>
        <end position="145"/>
    </location>
</feature>
<dbReference type="EMBL" id="MU863908">
    <property type="protein sequence ID" value="KAK4201357.1"/>
    <property type="molecule type" value="Genomic_DNA"/>
</dbReference>
<feature type="transmembrane region" description="Helical" evidence="7">
    <location>
        <begin position="90"/>
        <end position="111"/>
    </location>
</feature>
<dbReference type="PANTHER" id="PTHR33048">
    <property type="entry name" value="PTH11-LIKE INTEGRAL MEMBRANE PROTEIN (AFU_ORTHOLOGUE AFUA_5G11245)"/>
    <property type="match status" value="1"/>
</dbReference>
<keyword evidence="4 7" id="KW-0472">Membrane</keyword>
<protein>
    <recommendedName>
        <fullName evidence="8">Rhodopsin domain-containing protein</fullName>
    </recommendedName>
</protein>